<name>A0A4V1QU32_9ACTN</name>
<dbReference type="AlphaFoldDB" id="A0A4V1QU32"/>
<accession>A0A4V1QU32</accession>
<dbReference type="EMBL" id="SDPW01000001">
    <property type="protein sequence ID" value="RXZ54557.1"/>
    <property type="molecule type" value="Genomic_DNA"/>
</dbReference>
<organism evidence="1 2">
    <name type="scientific">Senegalimassilia faecalis</name>
    <dbReference type="NCBI Taxonomy" id="2509433"/>
    <lineage>
        <taxon>Bacteria</taxon>
        <taxon>Bacillati</taxon>
        <taxon>Actinomycetota</taxon>
        <taxon>Coriobacteriia</taxon>
        <taxon>Coriobacteriales</taxon>
        <taxon>Coriobacteriaceae</taxon>
        <taxon>Senegalimassilia</taxon>
    </lineage>
</organism>
<dbReference type="Gene3D" id="1.10.1070.20">
    <property type="match status" value="1"/>
</dbReference>
<reference evidence="1 2" key="1">
    <citation type="submission" date="2019-01" db="EMBL/GenBank/DDBJ databases">
        <title>Senegalimassilia sp. nov. KGMB04484 isolated human feces.</title>
        <authorList>
            <person name="Han K.-I."/>
            <person name="Kim J.-S."/>
            <person name="Lee K.C."/>
            <person name="Suh M.K."/>
            <person name="Eom M.K."/>
            <person name="Lee J.H."/>
            <person name="Park S.-H."/>
            <person name="Kang S.W."/>
            <person name="Park J.-E."/>
            <person name="Oh B.S."/>
            <person name="Yu S.Y."/>
            <person name="Choi S.-H."/>
            <person name="Lee D.H."/>
            <person name="Yoon H."/>
            <person name="Kim B.-Y."/>
            <person name="Lee J.H."/>
            <person name="Lee J.-S."/>
        </authorList>
    </citation>
    <scope>NUCLEOTIDE SEQUENCE [LARGE SCALE GENOMIC DNA]</scope>
    <source>
        <strain evidence="1 2">KGMB04484</strain>
    </source>
</reference>
<dbReference type="Proteomes" id="UP000293345">
    <property type="component" value="Unassembled WGS sequence"/>
</dbReference>
<gene>
    <name evidence="1" type="ORF">ET524_08740</name>
</gene>
<proteinExistence type="predicted"/>
<evidence type="ECO:0000313" key="2">
    <source>
        <dbReference type="Proteomes" id="UP000293345"/>
    </source>
</evidence>
<comment type="caution">
    <text evidence="1">The sequence shown here is derived from an EMBL/GenBank/DDBJ whole genome shotgun (WGS) entry which is preliminary data.</text>
</comment>
<protein>
    <recommendedName>
        <fullName evidence="3">HipA-like C-terminal domain-containing protein</fullName>
    </recommendedName>
</protein>
<evidence type="ECO:0008006" key="3">
    <source>
        <dbReference type="Google" id="ProtNLM"/>
    </source>
</evidence>
<evidence type="ECO:0000313" key="1">
    <source>
        <dbReference type="EMBL" id="RXZ54557.1"/>
    </source>
</evidence>
<sequence>MVKERLQQLGYTSVTEIMARGFGLSLSDQYWLRPEGSSASWDEINCFTNAFPEEFGELMLPHDDSSMPDIVKKLRSSDALLKLSPDAALNGNLPKRWRIEPDGTKVLVKAGRASCRYQEPFNEVVATALCARLMGAREYASYALEDNGFAKWASVCPTMVDEFSEFVPAFHIHASSKVSNDQSLFDFYVSACRAHGLDVLQAVEKMLVVDYLTANFDRHWNNFGIIVDTETREWKAAAPIFDTGESFWCNVDTGQPFRGYVSEKAGAVRPFARDIDSQLERFCVDMSWFDARMLDGFAEEACEILRGNPFIANDSGRIDKLHQALCARVDRVVRHATMLRKGVRLSGERL</sequence>
<dbReference type="RefSeq" id="WP_161566658.1">
    <property type="nucleotide sequence ID" value="NZ_SDPW01000001.1"/>
</dbReference>
<keyword evidence="2" id="KW-1185">Reference proteome</keyword>
<dbReference type="OrthoDB" id="9812605at2"/>